<organism evidence="1">
    <name type="scientific">Cacopsylla melanoneura</name>
    <dbReference type="NCBI Taxonomy" id="428564"/>
    <lineage>
        <taxon>Eukaryota</taxon>
        <taxon>Metazoa</taxon>
        <taxon>Ecdysozoa</taxon>
        <taxon>Arthropoda</taxon>
        <taxon>Hexapoda</taxon>
        <taxon>Insecta</taxon>
        <taxon>Pterygota</taxon>
        <taxon>Neoptera</taxon>
        <taxon>Paraneoptera</taxon>
        <taxon>Hemiptera</taxon>
        <taxon>Sternorrhyncha</taxon>
        <taxon>Psylloidea</taxon>
        <taxon>Psyllidae</taxon>
        <taxon>Psyllinae</taxon>
        <taxon>Cacopsylla</taxon>
    </lineage>
</organism>
<name>A0A8D9BXW5_9HEMI</name>
<accession>A0A8D9BXW5</accession>
<evidence type="ECO:0000313" key="1">
    <source>
        <dbReference type="EMBL" id="CAG6789561.1"/>
    </source>
</evidence>
<protein>
    <submittedName>
        <fullName evidence="1">Uncharacterized protein</fullName>
    </submittedName>
</protein>
<dbReference type="EMBL" id="HBUF01665596">
    <property type="protein sequence ID" value="CAG6789561.1"/>
    <property type="molecule type" value="Transcribed_RNA"/>
</dbReference>
<reference evidence="1" key="1">
    <citation type="submission" date="2021-05" db="EMBL/GenBank/DDBJ databases">
        <authorList>
            <person name="Alioto T."/>
            <person name="Alioto T."/>
            <person name="Gomez Garrido J."/>
        </authorList>
    </citation>
    <scope>NUCLEOTIDE SEQUENCE</scope>
</reference>
<sequence>MRTHHSYILMEGRGHLLTLQPWSNKDDSSGNRTPWSACLELLIKVSSTDNAITKGIEEYASSLTTKQSAYIAITQQLKEAINWSPAIPEPNLVICNTQWLNNWDALIKGERPSNCETSTEPPRNGAEPQVFIALRALA</sequence>
<dbReference type="AlphaFoldDB" id="A0A8D9BXW5"/>
<proteinExistence type="predicted"/>